<gene>
    <name evidence="1" type="ORF">H8876_03770</name>
</gene>
<dbReference type="Pfam" id="PF12672">
    <property type="entry name" value="DUF3793"/>
    <property type="match status" value="1"/>
</dbReference>
<comment type="caution">
    <text evidence="1">The sequence shown here is derived from an EMBL/GenBank/DDBJ whole genome shotgun (WGS) entry which is preliminary data.</text>
</comment>
<evidence type="ECO:0000313" key="2">
    <source>
        <dbReference type="Proteomes" id="UP000644115"/>
    </source>
</evidence>
<proteinExistence type="predicted"/>
<dbReference type="Proteomes" id="UP000644115">
    <property type="component" value="Unassembled WGS sequence"/>
</dbReference>
<dbReference type="EMBL" id="JACRWC010000050">
    <property type="protein sequence ID" value="MBC5999116.1"/>
    <property type="molecule type" value="Genomic_DNA"/>
</dbReference>
<sequence length="183" mass="21097">MSESLLVTYCAPTLAGLKTGNLFNCTCTGRRQAEETVRQWNRTLNSKGVYAVIMRCREGRVLIYVYRRAKLLHDFSGTEVRRFLKKFGYEGKNLQEMLEQLSQRLCASDSFPHEIGLFLGYPIEDVKDFIKNEGRNCKLAGTWKVYHDEQNARKTFCKFKKCTDIYCQMLGKGTPLRRLTVAG</sequence>
<evidence type="ECO:0000313" key="1">
    <source>
        <dbReference type="EMBL" id="MBC5999116.1"/>
    </source>
</evidence>
<dbReference type="AlphaFoldDB" id="A0A923NDG7"/>
<keyword evidence="2" id="KW-1185">Reference proteome</keyword>
<dbReference type="RefSeq" id="WP_249286589.1">
    <property type="nucleotide sequence ID" value="NZ_JACRWC010000050.1"/>
</dbReference>
<reference evidence="1" key="1">
    <citation type="submission" date="2020-08" db="EMBL/GenBank/DDBJ databases">
        <authorList>
            <person name="Liu C."/>
            <person name="Sun Q."/>
        </authorList>
    </citation>
    <scope>NUCLEOTIDE SEQUENCE</scope>
    <source>
        <strain evidence="1">BX16</strain>
    </source>
</reference>
<organism evidence="1 2">
    <name type="scientific">Lentihominibacter faecis</name>
    <dbReference type="NCBI Taxonomy" id="2764712"/>
    <lineage>
        <taxon>Bacteria</taxon>
        <taxon>Bacillati</taxon>
        <taxon>Bacillota</taxon>
        <taxon>Clostridia</taxon>
        <taxon>Peptostreptococcales</taxon>
        <taxon>Anaerovoracaceae</taxon>
        <taxon>Lentihominibacter</taxon>
    </lineage>
</organism>
<dbReference type="InterPro" id="IPR024523">
    <property type="entry name" value="DUF3793"/>
</dbReference>
<name>A0A923NDG7_9FIRM</name>
<protein>
    <submittedName>
        <fullName evidence="1">DUF3793 family protein</fullName>
    </submittedName>
</protein>
<accession>A0A923NDG7</accession>